<feature type="transmembrane region" description="Helical" evidence="7">
    <location>
        <begin position="122"/>
        <end position="142"/>
    </location>
</feature>
<keyword evidence="10" id="KW-1185">Reference proteome</keyword>
<feature type="transmembrane region" description="Helical" evidence="7">
    <location>
        <begin position="172"/>
        <end position="192"/>
    </location>
</feature>
<reference evidence="9 10" key="1">
    <citation type="submission" date="2013-11" db="EMBL/GenBank/DDBJ databases">
        <title>Complete genome sequence of Clostridum sp. M2/40.</title>
        <authorList>
            <person name="Wibberg D."/>
            <person name="Puehler A."/>
            <person name="Schlueter A."/>
        </authorList>
    </citation>
    <scope>NUCLEOTIDE SEQUENCE [LARGE SCALE GENOMIC DNA]</scope>
    <source>
        <strain evidence="10">M2/40</strain>
    </source>
</reference>
<proteinExistence type="inferred from homology"/>
<sequence length="307" mass="34733">MNTILEEDRKSKLLRLNKRSIKCGSSAMLFILPALIPLVIFWIYPIIKSIYISFTDWDYMTADYNFIGLENYKSLLGDSNFYQALSNTVEFSLGTIIPTIIGGLLLALLLQKNFRGSGIYKVILFSPWITPTVAISIVWTWIFDPNVGIANKVLEFLNMAPLEWLNSSQTSMLAVIIVTVWKSIGYAMIFYISALEKVPNVLYEAASLDGANWWQKFRHITLPGISPTTFFLVIITTINALQAYDQIQVLTQGGPSGSTRTLLYQYYQLAFEQFNMGQATAVAVILIIITVILSLLQYIVSKKWVNY</sequence>
<keyword evidence="5 7" id="KW-1133">Transmembrane helix</keyword>
<dbReference type="KEGG" id="clt:CM240_1783"/>
<evidence type="ECO:0000256" key="5">
    <source>
        <dbReference type="ARBA" id="ARBA00022989"/>
    </source>
</evidence>
<evidence type="ECO:0000313" key="10">
    <source>
        <dbReference type="Proteomes" id="UP000019426"/>
    </source>
</evidence>
<dbReference type="PANTHER" id="PTHR30193">
    <property type="entry name" value="ABC TRANSPORTER PERMEASE PROTEIN"/>
    <property type="match status" value="1"/>
</dbReference>
<keyword evidence="4 7" id="KW-0812">Transmembrane</keyword>
<evidence type="ECO:0000256" key="3">
    <source>
        <dbReference type="ARBA" id="ARBA00022475"/>
    </source>
</evidence>
<evidence type="ECO:0000256" key="2">
    <source>
        <dbReference type="ARBA" id="ARBA00022448"/>
    </source>
</evidence>
<keyword evidence="6 7" id="KW-0472">Membrane</keyword>
<evidence type="ECO:0000313" key="9">
    <source>
        <dbReference type="EMBL" id="CDM68941.1"/>
    </source>
</evidence>
<dbReference type="PANTHER" id="PTHR30193:SF37">
    <property type="entry name" value="INNER MEMBRANE ABC TRANSPORTER PERMEASE PROTEIN YCJO"/>
    <property type="match status" value="1"/>
</dbReference>
<dbReference type="PATRIC" id="fig|1216932.3.peg.1778"/>
<evidence type="ECO:0000256" key="7">
    <source>
        <dbReference type="RuleBase" id="RU363032"/>
    </source>
</evidence>
<dbReference type="GO" id="GO:0055085">
    <property type="term" value="P:transmembrane transport"/>
    <property type="evidence" value="ECO:0007669"/>
    <property type="project" value="InterPro"/>
</dbReference>
<dbReference type="Proteomes" id="UP000019426">
    <property type="component" value="Chromosome M2/40_rep1"/>
</dbReference>
<evidence type="ECO:0000256" key="6">
    <source>
        <dbReference type="ARBA" id="ARBA00023136"/>
    </source>
</evidence>
<comment type="subcellular location">
    <subcellularLocation>
        <location evidence="1 7">Cell membrane</location>
        <topology evidence="1 7">Multi-pass membrane protein</topology>
    </subcellularLocation>
</comment>
<dbReference type="InterPro" id="IPR051393">
    <property type="entry name" value="ABC_transporter_permease"/>
</dbReference>
<evidence type="ECO:0000256" key="1">
    <source>
        <dbReference type="ARBA" id="ARBA00004651"/>
    </source>
</evidence>
<dbReference type="AlphaFoldDB" id="W6RW94"/>
<dbReference type="GO" id="GO:0005886">
    <property type="term" value="C:plasma membrane"/>
    <property type="evidence" value="ECO:0007669"/>
    <property type="project" value="UniProtKB-SubCell"/>
</dbReference>
<dbReference type="SUPFAM" id="SSF161098">
    <property type="entry name" value="MetI-like"/>
    <property type="match status" value="1"/>
</dbReference>
<name>W6RW94_9CLOT</name>
<dbReference type="PROSITE" id="PS50928">
    <property type="entry name" value="ABC_TM1"/>
    <property type="match status" value="1"/>
</dbReference>
<dbReference type="Pfam" id="PF00528">
    <property type="entry name" value="BPD_transp_1"/>
    <property type="match status" value="1"/>
</dbReference>
<dbReference type="CDD" id="cd06261">
    <property type="entry name" value="TM_PBP2"/>
    <property type="match status" value="1"/>
</dbReference>
<feature type="transmembrane region" description="Helical" evidence="7">
    <location>
        <begin position="21"/>
        <end position="44"/>
    </location>
</feature>
<evidence type="ECO:0000259" key="8">
    <source>
        <dbReference type="PROSITE" id="PS50928"/>
    </source>
</evidence>
<dbReference type="eggNOG" id="COG1175">
    <property type="taxonomic scope" value="Bacteria"/>
</dbReference>
<keyword evidence="2 7" id="KW-0813">Transport</keyword>
<protein>
    <submittedName>
        <fullName evidence="9">ABC transporter, permease protein</fullName>
    </submittedName>
</protein>
<dbReference type="Gene3D" id="1.10.3720.10">
    <property type="entry name" value="MetI-like"/>
    <property type="match status" value="1"/>
</dbReference>
<dbReference type="Gene3D" id="1.20.58.370">
    <property type="entry name" value="MalF N-terminal region-like"/>
    <property type="match status" value="1"/>
</dbReference>
<dbReference type="InterPro" id="IPR000515">
    <property type="entry name" value="MetI-like"/>
</dbReference>
<dbReference type="InterPro" id="IPR035906">
    <property type="entry name" value="MetI-like_sf"/>
</dbReference>
<dbReference type="InterPro" id="IPR035277">
    <property type="entry name" value="MalF_N"/>
</dbReference>
<gene>
    <name evidence="9" type="ORF">CM240_1783</name>
</gene>
<comment type="similarity">
    <text evidence="7">Belongs to the binding-protein-dependent transport system permease family.</text>
</comment>
<organism evidence="9 10">
    <name type="scientific">Clostridium bornimense</name>
    <dbReference type="NCBI Taxonomy" id="1216932"/>
    <lineage>
        <taxon>Bacteria</taxon>
        <taxon>Bacillati</taxon>
        <taxon>Bacillota</taxon>
        <taxon>Clostridia</taxon>
        <taxon>Eubacteriales</taxon>
        <taxon>Clostridiaceae</taxon>
        <taxon>Clostridium</taxon>
    </lineage>
</organism>
<feature type="transmembrane region" description="Helical" evidence="7">
    <location>
        <begin position="279"/>
        <end position="300"/>
    </location>
</feature>
<dbReference type="SUPFAM" id="SSF160964">
    <property type="entry name" value="MalF N-terminal region-like"/>
    <property type="match status" value="1"/>
</dbReference>
<dbReference type="EMBL" id="HG917868">
    <property type="protein sequence ID" value="CDM68941.1"/>
    <property type="molecule type" value="Genomic_DNA"/>
</dbReference>
<feature type="domain" description="ABC transmembrane type-1" evidence="8">
    <location>
        <begin position="85"/>
        <end position="297"/>
    </location>
</feature>
<dbReference type="STRING" id="1216932.CM240_1783"/>
<accession>W6RW94</accession>
<evidence type="ECO:0000256" key="4">
    <source>
        <dbReference type="ARBA" id="ARBA00022692"/>
    </source>
</evidence>
<keyword evidence="3" id="KW-1003">Cell membrane</keyword>
<dbReference type="HOGENOM" id="CLU_016047_0_2_9"/>
<feature type="transmembrane region" description="Helical" evidence="7">
    <location>
        <begin position="91"/>
        <end position="110"/>
    </location>
</feature>